<evidence type="ECO:0000313" key="7">
    <source>
        <dbReference type="Proteomes" id="UP000503462"/>
    </source>
</evidence>
<evidence type="ECO:0000256" key="2">
    <source>
        <dbReference type="ARBA" id="ARBA00022679"/>
    </source>
</evidence>
<dbReference type="EMBL" id="CP051141">
    <property type="protein sequence ID" value="QIW98504.1"/>
    <property type="molecule type" value="Genomic_DNA"/>
</dbReference>
<dbReference type="OrthoDB" id="2573163at2759"/>
<dbReference type="SUPFAM" id="SSF56104">
    <property type="entry name" value="SAICAR synthase-like"/>
    <property type="match status" value="1"/>
</dbReference>
<accession>A0A6H0XV22</accession>
<dbReference type="EC" id="2.7.-.-" evidence="4"/>
<dbReference type="GO" id="GO:0005634">
    <property type="term" value="C:nucleus"/>
    <property type="evidence" value="ECO:0007669"/>
    <property type="project" value="TreeGrafter"/>
</dbReference>
<feature type="compositionally biased region" description="Acidic residues" evidence="5">
    <location>
        <begin position="347"/>
        <end position="358"/>
    </location>
</feature>
<feature type="compositionally biased region" description="Basic and acidic residues" evidence="5">
    <location>
        <begin position="287"/>
        <end position="298"/>
    </location>
</feature>
<dbReference type="InterPro" id="IPR005522">
    <property type="entry name" value="IPK"/>
</dbReference>
<feature type="compositionally biased region" description="Polar residues" evidence="5">
    <location>
        <begin position="529"/>
        <end position="543"/>
    </location>
</feature>
<feature type="region of interest" description="Disordered" evidence="5">
    <location>
        <begin position="679"/>
        <end position="708"/>
    </location>
</feature>
<dbReference type="GO" id="GO:0008440">
    <property type="term" value="F:inositol-1,4,5-trisphosphate 3-kinase activity"/>
    <property type="evidence" value="ECO:0007669"/>
    <property type="project" value="TreeGrafter"/>
</dbReference>
<dbReference type="PANTHER" id="PTHR12400">
    <property type="entry name" value="INOSITOL POLYPHOSPHATE KINASE"/>
    <property type="match status" value="1"/>
</dbReference>
<dbReference type="GO" id="GO:0000824">
    <property type="term" value="F:inositol-1,4,5,6-tetrakisphosphate 3-kinase activity"/>
    <property type="evidence" value="ECO:0007669"/>
    <property type="project" value="TreeGrafter"/>
</dbReference>
<dbReference type="InterPro" id="IPR038286">
    <property type="entry name" value="IPK_sf"/>
</dbReference>
<protein>
    <recommendedName>
        <fullName evidence="4">Kinase</fullName>
        <ecNumber evidence="4">2.7.-.-</ecNumber>
    </recommendedName>
</protein>
<keyword evidence="7" id="KW-1185">Reference proteome</keyword>
<dbReference type="Gene3D" id="3.30.470.160">
    <property type="entry name" value="Inositol polyphosphate kinase"/>
    <property type="match status" value="1"/>
</dbReference>
<feature type="region of interest" description="Disordered" evidence="5">
    <location>
        <begin position="224"/>
        <end position="298"/>
    </location>
</feature>
<dbReference type="Proteomes" id="UP000503462">
    <property type="component" value="Chromosome 3"/>
</dbReference>
<dbReference type="PANTHER" id="PTHR12400:SF21">
    <property type="entry name" value="KINASE"/>
    <property type="match status" value="1"/>
</dbReference>
<dbReference type="GO" id="GO:0046854">
    <property type="term" value="P:phosphatidylinositol phosphate biosynthetic process"/>
    <property type="evidence" value="ECO:0007669"/>
    <property type="project" value="TreeGrafter"/>
</dbReference>
<gene>
    <name evidence="6" type="ORF">AMS68_004022</name>
</gene>
<evidence type="ECO:0000256" key="1">
    <source>
        <dbReference type="ARBA" id="ARBA00007374"/>
    </source>
</evidence>
<feature type="region of interest" description="Disordered" evidence="5">
    <location>
        <begin position="516"/>
        <end position="551"/>
    </location>
</feature>
<feature type="compositionally biased region" description="Basic and acidic residues" evidence="5">
    <location>
        <begin position="729"/>
        <end position="744"/>
    </location>
</feature>
<feature type="region of interest" description="Disordered" evidence="5">
    <location>
        <begin position="726"/>
        <end position="750"/>
    </location>
</feature>
<feature type="compositionally biased region" description="Basic and acidic residues" evidence="5">
    <location>
        <begin position="467"/>
        <end position="483"/>
    </location>
</feature>
<dbReference type="Pfam" id="PF03770">
    <property type="entry name" value="IPK"/>
    <property type="match status" value="1"/>
</dbReference>
<feature type="compositionally biased region" description="Polar residues" evidence="5">
    <location>
        <begin position="359"/>
        <end position="375"/>
    </location>
</feature>
<keyword evidence="2 4" id="KW-0808">Transferase</keyword>
<feature type="compositionally biased region" description="Basic and acidic residues" evidence="5">
    <location>
        <begin position="581"/>
        <end position="590"/>
    </location>
</feature>
<evidence type="ECO:0000256" key="4">
    <source>
        <dbReference type="RuleBase" id="RU363090"/>
    </source>
</evidence>
<sequence length="1044" mass="118644">MAVSAVQSSVVVEQSPVYEFLNSMSMGKDQSYRSLFRRPSRSSLPLQYQRRSLYDLPEVSALTNFEPVRTLSDDALITKTMPPEATSSPPRRASFIDDITDSTERQQYRSWRKGKAKLDGLTIAESQRTQAKTDNGLGSVIDAQLPQPDQMANVRSRKASHYLGLFKENEAEEKRHRKDQEKEHDLHDLTQLTPRARQREMDDRSDRNKNMPLELLEDIRNHHQLAPGTARKITLQDVERPQSRHERRGDGESDSDREHIASATYFPHQGIVVGDSPTDGSTHHHRIPDTSKENRSTKHDDVKIALRLDDVSDCLQGDVTLTGATSPTDLAAQRRASVQLDRILSDSEYESEASDVQESDQTPTADHTPNATPTNKIAAPWDPATARAPVLAVALKPYKHQVGGHTTMYRFSRQAVCKQLNSKENKFYETVEANHRSLLNFMPRYIGVLNVTYRKDKTKRKQTSTQDDVREPDANATETEQRGSPKTAPRIVSHSQKTPNDIPEVVLQNNRHLTQDIFPPRSVTPDFMKSSTSPLPRSPTESLTFGPRPPLKQYSSWGYTTVNKELQEQVLRDVFSPPTIHRSDRRDKAQPSRSLRGVPRSVHEEMSTLHRHYSASEVMDGEGSKEPSTRRLAMQNQFKLRQAQDTEVISNDLEQMVQEAAAGLSKSADPSDVEMQALGTDSARHRRRRHSGGGLLRKPKTMEGNRGDLEFYDDDAYRADTEDDVFTMDDPKQDQVDSYKEDSTKQYAPTTPLRPSIAEAFDPVDPEPRNPEASLVQHDERVEHFLLLEDLTAGMQKPCVLDLKMGTRQYGVEANEAKQKSQRRKCKMTTSRELGVRICGMQVYNVKEQKYMFWDKYQGRDITAGKDFREALKRFFFDGIGHAQALKHIPSVLEKIDNLHRIIRGLPAYRLYASSLLMIYDRGDADEHGKLREAPPGTRRNATPYLDIKLKIVDFANCVTAEKAEAVRSKPCPPHHPDDVDRGYLRGLRTLRLYFQKLWEELYYQKHVEREGEGMAIDQRGISSAVTPKGWSENVMEDPGEVSF</sequence>
<feature type="compositionally biased region" description="Basic and acidic residues" evidence="5">
    <location>
        <begin position="237"/>
        <end position="260"/>
    </location>
</feature>
<keyword evidence="3 4" id="KW-0418">Kinase</keyword>
<feature type="region of interest" description="Disordered" evidence="5">
    <location>
        <begin position="165"/>
        <end position="209"/>
    </location>
</feature>
<feature type="region of interest" description="Disordered" evidence="5">
    <location>
        <begin position="574"/>
        <end position="630"/>
    </location>
</feature>
<proteinExistence type="inferred from homology"/>
<organism evidence="6 7">
    <name type="scientific">Peltaster fructicola</name>
    <dbReference type="NCBI Taxonomy" id="286661"/>
    <lineage>
        <taxon>Eukaryota</taxon>
        <taxon>Fungi</taxon>
        <taxon>Dikarya</taxon>
        <taxon>Ascomycota</taxon>
        <taxon>Pezizomycotina</taxon>
        <taxon>Dothideomycetes</taxon>
        <taxon>Dothideomycetes incertae sedis</taxon>
        <taxon>Peltaster</taxon>
    </lineage>
</organism>
<feature type="region of interest" description="Disordered" evidence="5">
    <location>
        <begin position="347"/>
        <end position="382"/>
    </location>
</feature>
<evidence type="ECO:0000256" key="3">
    <source>
        <dbReference type="ARBA" id="ARBA00022777"/>
    </source>
</evidence>
<evidence type="ECO:0000313" key="6">
    <source>
        <dbReference type="EMBL" id="QIW98504.1"/>
    </source>
</evidence>
<dbReference type="AlphaFoldDB" id="A0A6H0XV22"/>
<feature type="region of interest" description="Disordered" evidence="5">
    <location>
        <begin position="456"/>
        <end position="501"/>
    </location>
</feature>
<feature type="compositionally biased region" description="Basic and acidic residues" evidence="5">
    <location>
        <begin position="197"/>
        <end position="209"/>
    </location>
</feature>
<dbReference type="GO" id="GO:0032958">
    <property type="term" value="P:inositol phosphate biosynthetic process"/>
    <property type="evidence" value="ECO:0007669"/>
    <property type="project" value="InterPro"/>
</dbReference>
<comment type="similarity">
    <text evidence="1 4">Belongs to the inositol phosphokinase (IPK) family.</text>
</comment>
<reference evidence="6 7" key="1">
    <citation type="journal article" date="2016" name="Sci. Rep.">
        <title>Peltaster fructicola genome reveals evolution from an invasive phytopathogen to an ectophytic parasite.</title>
        <authorList>
            <person name="Xu C."/>
            <person name="Chen H."/>
            <person name="Gleason M.L."/>
            <person name="Xu J.R."/>
            <person name="Liu H."/>
            <person name="Zhang R."/>
            <person name="Sun G."/>
        </authorList>
    </citation>
    <scope>NUCLEOTIDE SEQUENCE [LARGE SCALE GENOMIC DNA]</scope>
    <source>
        <strain evidence="6 7">LNHT1506</strain>
    </source>
</reference>
<feature type="compositionally biased region" description="Basic and acidic residues" evidence="5">
    <location>
        <begin position="167"/>
        <end position="188"/>
    </location>
</feature>
<evidence type="ECO:0000256" key="5">
    <source>
        <dbReference type="SAM" id="MobiDB-lite"/>
    </source>
</evidence>
<name>A0A6H0XV22_9PEZI</name>
<dbReference type="GO" id="GO:0005737">
    <property type="term" value="C:cytoplasm"/>
    <property type="evidence" value="ECO:0007669"/>
    <property type="project" value="TreeGrafter"/>
</dbReference>